<evidence type="ECO:0000256" key="5">
    <source>
        <dbReference type="SAM" id="MobiDB-lite"/>
    </source>
</evidence>
<dbReference type="Pfam" id="PF00400">
    <property type="entry name" value="WD40"/>
    <property type="match status" value="3"/>
</dbReference>
<feature type="compositionally biased region" description="Polar residues" evidence="5">
    <location>
        <begin position="996"/>
        <end position="1013"/>
    </location>
</feature>
<evidence type="ECO:0000256" key="4">
    <source>
        <dbReference type="SAM" id="Coils"/>
    </source>
</evidence>
<dbReference type="SUPFAM" id="SSF57959">
    <property type="entry name" value="Leucine zipper domain"/>
    <property type="match status" value="1"/>
</dbReference>
<feature type="region of interest" description="Disordered" evidence="5">
    <location>
        <begin position="943"/>
        <end position="1029"/>
    </location>
</feature>
<dbReference type="SUPFAM" id="SSF50978">
    <property type="entry name" value="WD40 repeat-like"/>
    <property type="match status" value="1"/>
</dbReference>
<dbReference type="SMART" id="SM00320">
    <property type="entry name" value="WD40"/>
    <property type="match status" value="5"/>
</dbReference>
<name>A0AAF0INM2_9BASI</name>
<dbReference type="PROSITE" id="PS50897">
    <property type="entry name" value="CTLH"/>
    <property type="match status" value="1"/>
</dbReference>
<sequence>MPTTGGGSADASGSHVSMDIGELPVENGPSLGTGPFARHELVRVLLQSLRDLGLQDTARTLQRESQVDLEAPVIAAFRTAVLHGNWNAAEHELGRAASDTSIHISAPPSGALTDDPSSPSASSAHAQGVAYIRFLLHEQQYLELLESGQIPGALRILREQLAPLAPRAQRLQVLSSLVLCADINELYTRANWDGAHGMSRRALLDRIERVVDSRSMLPNGRLIHLLEQAVAFQRLQDPYYSADATRTTPPSLLTDFTGDPRHFPRHNSHILQGHADEVWTLRFSPSGRLLATAGRDRIVTIWDVDDHFAVRARLEHRDPVASIDFSPDEQQLVVASEEEVTLWDLDTKHGATFVEHQHTVSAVRFLHVPKHASSSQRATAFVSGAMDHALLFWDAQGNVVARHDLGPYRITSLDVSPDGRTLVAVAWQPPAAKAMTSPDGFARGGRMRRGTSDDSVMTLLPLSLTGGAFIPYDIRHYSGIAGTRAAGLDLLNFPYEQPDERPGGRRARQALERTFDALEGRADEAEASHSSDASTHTERSRILVFDLTTQREAGSLYVPETLQHVAISPDSQSALLSGIGCDVILLNIASRTLQQRYHGHKADELVIRATFGGHGEQLAGGLGAPFVVSGSEDAQIYFWHRASGRLIESSCRHAHGAVNDIAWRPHRDTVMASCGDDGTVRIWQPTMPSKESVHYATEQEPIMPIRRTGTYAAHDWKRPFEEKEVPMDDGADDGRTPERESPPLNLGAGAARPAELHAGTEDTELSTSLSLFPITHLNGCENLESGWSDDSPGMSESLLSLDFDSANELGSSALQSGNFSDPSPTQLTPPDPSQQTLFSPLSGDVFTPESHAGPCQDASAPAAKRPCLESDRTSMSFPGTMADFTLFPKEDEKRTPTATHTSSLNQHAQSADVLNLLNTLNAPTRGANEQQLGDKQEPVMTASLPEISNIHKSPAMPTRGTRRRRRDADELLPIDAPIQPRTYHTESATSRRDSTGSKSRSTSPREAQDSPRTPSALLESNPDMDARSLKRLSNTLAARRSRHRKAEELKKLYDTIEELRQEAAMWKKRCEDAERQRDQRWLSTSSM</sequence>
<dbReference type="CDD" id="cd12193">
    <property type="entry name" value="bZIP_GCN4"/>
    <property type="match status" value="1"/>
</dbReference>
<dbReference type="PROSITE" id="PS50294">
    <property type="entry name" value="WD_REPEATS_REGION"/>
    <property type="match status" value="1"/>
</dbReference>
<dbReference type="Gene3D" id="2.130.10.10">
    <property type="entry name" value="YVTN repeat-like/Quinoprotein amine dehydrogenase"/>
    <property type="match status" value="2"/>
</dbReference>
<dbReference type="GO" id="GO:0034657">
    <property type="term" value="C:GID complex"/>
    <property type="evidence" value="ECO:0007669"/>
    <property type="project" value="TreeGrafter"/>
</dbReference>
<dbReference type="PROSITE" id="PS50896">
    <property type="entry name" value="LISH"/>
    <property type="match status" value="1"/>
</dbReference>
<dbReference type="InterPro" id="IPR036322">
    <property type="entry name" value="WD40_repeat_dom_sf"/>
</dbReference>
<feature type="compositionally biased region" description="Polar residues" evidence="5">
    <location>
        <begin position="896"/>
        <end position="907"/>
    </location>
</feature>
<dbReference type="InterPro" id="IPR015943">
    <property type="entry name" value="WD40/YVTN_repeat-like_dom_sf"/>
</dbReference>
<dbReference type="Gene3D" id="3.30.160.60">
    <property type="entry name" value="Classic Zinc Finger"/>
    <property type="match status" value="1"/>
</dbReference>
<dbReference type="PROSITE" id="PS50082">
    <property type="entry name" value="WD_REPEATS_2"/>
    <property type="match status" value="2"/>
</dbReference>
<keyword evidence="8" id="KW-1185">Reference proteome</keyword>
<keyword evidence="1 3" id="KW-0853">WD repeat</keyword>
<feature type="region of interest" description="Disordered" evidence="5">
    <location>
        <begin position="717"/>
        <end position="749"/>
    </location>
</feature>
<evidence type="ECO:0000256" key="2">
    <source>
        <dbReference type="ARBA" id="ARBA00022737"/>
    </source>
</evidence>
<feature type="compositionally biased region" description="Basic and acidic residues" evidence="5">
    <location>
        <begin position="717"/>
        <end position="741"/>
    </location>
</feature>
<accession>A0AAF0INM2</accession>
<feature type="region of interest" description="Disordered" evidence="5">
    <location>
        <begin position="1"/>
        <end position="31"/>
    </location>
</feature>
<dbReference type="EMBL" id="CP119951">
    <property type="protein sequence ID" value="WFC93856.1"/>
    <property type="molecule type" value="Genomic_DNA"/>
</dbReference>
<dbReference type="Proteomes" id="UP001216638">
    <property type="component" value="Chromosome 1"/>
</dbReference>
<keyword evidence="2" id="KW-0677">Repeat</keyword>
<feature type="repeat" description="WD" evidence="3">
    <location>
        <begin position="271"/>
        <end position="312"/>
    </location>
</feature>
<feature type="region of interest" description="Disordered" evidence="5">
    <location>
        <begin position="809"/>
        <end position="907"/>
    </location>
</feature>
<organism evidence="7 8">
    <name type="scientific">Malassezia brasiliensis</name>
    <dbReference type="NCBI Taxonomy" id="1821822"/>
    <lineage>
        <taxon>Eukaryota</taxon>
        <taxon>Fungi</taxon>
        <taxon>Dikarya</taxon>
        <taxon>Basidiomycota</taxon>
        <taxon>Ustilaginomycotina</taxon>
        <taxon>Malasseziomycetes</taxon>
        <taxon>Malasseziales</taxon>
        <taxon>Malasseziaceae</taxon>
        <taxon>Malassezia</taxon>
    </lineage>
</organism>
<dbReference type="PROSITE" id="PS00678">
    <property type="entry name" value="WD_REPEATS_1"/>
    <property type="match status" value="1"/>
</dbReference>
<gene>
    <name evidence="7" type="ORF">MBRA1_000481</name>
</gene>
<dbReference type="GO" id="GO:0043161">
    <property type="term" value="P:proteasome-mediated ubiquitin-dependent protein catabolic process"/>
    <property type="evidence" value="ECO:0007669"/>
    <property type="project" value="TreeGrafter"/>
</dbReference>
<evidence type="ECO:0000256" key="1">
    <source>
        <dbReference type="ARBA" id="ARBA00022574"/>
    </source>
</evidence>
<dbReference type="AlphaFoldDB" id="A0AAF0INM2"/>
<dbReference type="PANTHER" id="PTHR22838:SF0">
    <property type="entry name" value="WD REPEAT-CONTAINING PROTEIN 26"/>
    <property type="match status" value="1"/>
</dbReference>
<dbReference type="InterPro" id="IPR019775">
    <property type="entry name" value="WD40_repeat_CS"/>
</dbReference>
<feature type="coiled-coil region" evidence="4">
    <location>
        <begin position="1042"/>
        <end position="1076"/>
    </location>
</feature>
<dbReference type="InterPro" id="IPR004827">
    <property type="entry name" value="bZIP"/>
</dbReference>
<dbReference type="Pfam" id="PF23627">
    <property type="entry name" value="LisH_WDR26"/>
    <property type="match status" value="1"/>
</dbReference>
<evidence type="ECO:0000313" key="8">
    <source>
        <dbReference type="Proteomes" id="UP001216638"/>
    </source>
</evidence>
<evidence type="ECO:0000259" key="6">
    <source>
        <dbReference type="PROSITE" id="PS50897"/>
    </source>
</evidence>
<dbReference type="InterPro" id="IPR006594">
    <property type="entry name" value="LisH"/>
</dbReference>
<proteinExistence type="predicted"/>
<evidence type="ECO:0000313" key="7">
    <source>
        <dbReference type="EMBL" id="WFC93856.1"/>
    </source>
</evidence>
<dbReference type="InterPro" id="IPR046347">
    <property type="entry name" value="bZIP_sf"/>
</dbReference>
<feature type="repeat" description="WD" evidence="3">
    <location>
        <begin position="658"/>
        <end position="684"/>
    </location>
</feature>
<evidence type="ECO:0000256" key="3">
    <source>
        <dbReference type="PROSITE-ProRule" id="PRU00221"/>
    </source>
</evidence>
<feature type="domain" description="CTLH" evidence="6">
    <location>
        <begin position="130"/>
        <end position="152"/>
    </location>
</feature>
<keyword evidence="4" id="KW-0175">Coiled coil</keyword>
<dbReference type="PANTHER" id="PTHR22838">
    <property type="entry name" value="WD REPEAT PROTEIN 26-RELATED"/>
    <property type="match status" value="1"/>
</dbReference>
<feature type="compositionally biased region" description="Polar residues" evidence="5">
    <location>
        <begin position="809"/>
        <end position="826"/>
    </location>
</feature>
<dbReference type="InterPro" id="IPR001680">
    <property type="entry name" value="WD40_rpt"/>
</dbReference>
<protein>
    <recommendedName>
        <fullName evidence="6">CTLH domain-containing protein</fullName>
    </recommendedName>
</protein>
<dbReference type="GO" id="GO:0003700">
    <property type="term" value="F:DNA-binding transcription factor activity"/>
    <property type="evidence" value="ECO:0007669"/>
    <property type="project" value="InterPro"/>
</dbReference>
<dbReference type="InterPro" id="IPR006595">
    <property type="entry name" value="CTLH_C"/>
</dbReference>
<dbReference type="InterPro" id="IPR051350">
    <property type="entry name" value="WD_repeat-ST_regulator"/>
</dbReference>
<dbReference type="PROSITE" id="PS00036">
    <property type="entry name" value="BZIP_BASIC"/>
    <property type="match status" value="1"/>
</dbReference>
<reference evidence="7" key="1">
    <citation type="submission" date="2023-03" db="EMBL/GenBank/DDBJ databases">
        <title>Mating type loci evolution in Malassezia.</title>
        <authorList>
            <person name="Coelho M.A."/>
        </authorList>
    </citation>
    <scope>NUCLEOTIDE SEQUENCE</scope>
    <source>
        <strain evidence="7">CBS 14135</strain>
    </source>
</reference>